<dbReference type="OMA" id="MCTSWKS"/>
<gene>
    <name evidence="3" type="ORF">Naga_100285g8</name>
</gene>
<sequence>MRSLQHWSRAASCFCALPVTAFIAPTFSQSCSDVASSPSSTRRGLTTMNVKIADVLKDPKWPEEPFFRPTDWQRQDESSDTSFYSSPRFVTHIDDPAIKALTDYYAVTFPPNAEVLDICSSWISHYPEGAKRKRTVGMGMNKAELAKNKQLDEYVVKDLNVDPTLPFCDESFDVVTCVVSVDYLIRPLEVFAEIARVLKPGGTCIMSMSNRCFPTKAVSIWLETGDAGHVFIVGAYFRYGSPLFEPPTAVDISPNPGRSDPMFIVQAAKKKEATSG</sequence>
<dbReference type="PANTHER" id="PTHR43036:SF1">
    <property type="entry name" value="S-ADENOSYL-L-METHIONINE-DEPENDENT METHYLTRANSFERASES SUPERFAMILY PROTEIN"/>
    <property type="match status" value="1"/>
</dbReference>
<organism evidence="3 4">
    <name type="scientific">Nannochloropsis gaditana</name>
    <dbReference type="NCBI Taxonomy" id="72520"/>
    <lineage>
        <taxon>Eukaryota</taxon>
        <taxon>Sar</taxon>
        <taxon>Stramenopiles</taxon>
        <taxon>Ochrophyta</taxon>
        <taxon>Eustigmatophyceae</taxon>
        <taxon>Eustigmatales</taxon>
        <taxon>Monodopsidaceae</taxon>
        <taxon>Nannochloropsis</taxon>
    </lineage>
</organism>
<dbReference type="CDD" id="cd02440">
    <property type="entry name" value="AdoMet_MTases"/>
    <property type="match status" value="1"/>
</dbReference>
<accession>W7U4U0</accession>
<feature type="signal peptide" evidence="1">
    <location>
        <begin position="1"/>
        <end position="28"/>
    </location>
</feature>
<proteinExistence type="predicted"/>
<dbReference type="SUPFAM" id="SSF53335">
    <property type="entry name" value="S-adenosyl-L-methionine-dependent methyltransferases"/>
    <property type="match status" value="1"/>
</dbReference>
<feature type="domain" description="Methyltransferase type 11" evidence="2">
    <location>
        <begin position="140"/>
        <end position="206"/>
    </location>
</feature>
<feature type="chain" id="PRO_5004901503" evidence="1">
    <location>
        <begin position="29"/>
        <end position="276"/>
    </location>
</feature>
<dbReference type="PROSITE" id="PS51257">
    <property type="entry name" value="PROKAR_LIPOPROTEIN"/>
    <property type="match status" value="1"/>
</dbReference>
<comment type="caution">
    <text evidence="3">The sequence shown here is derived from an EMBL/GenBank/DDBJ whole genome shotgun (WGS) entry which is preliminary data.</text>
</comment>
<evidence type="ECO:0000313" key="3">
    <source>
        <dbReference type="EMBL" id="EWM27921.1"/>
    </source>
</evidence>
<protein>
    <submittedName>
        <fullName evidence="3">Methyltransferase type 11</fullName>
    </submittedName>
</protein>
<keyword evidence="4" id="KW-1185">Reference proteome</keyword>
<keyword evidence="1" id="KW-0732">Signal</keyword>
<dbReference type="InterPro" id="IPR029063">
    <property type="entry name" value="SAM-dependent_MTases_sf"/>
</dbReference>
<dbReference type="PANTHER" id="PTHR43036">
    <property type="entry name" value="OSJNBB0011N17.9 PROTEIN"/>
    <property type="match status" value="1"/>
</dbReference>
<dbReference type="GO" id="GO:0032259">
    <property type="term" value="P:methylation"/>
    <property type="evidence" value="ECO:0007669"/>
    <property type="project" value="UniProtKB-KW"/>
</dbReference>
<dbReference type="GO" id="GO:0008757">
    <property type="term" value="F:S-adenosylmethionine-dependent methyltransferase activity"/>
    <property type="evidence" value="ECO:0007669"/>
    <property type="project" value="InterPro"/>
</dbReference>
<evidence type="ECO:0000259" key="2">
    <source>
        <dbReference type="Pfam" id="PF08241"/>
    </source>
</evidence>
<dbReference type="Pfam" id="PF08241">
    <property type="entry name" value="Methyltransf_11"/>
    <property type="match status" value="1"/>
</dbReference>
<dbReference type="InterPro" id="IPR013216">
    <property type="entry name" value="Methyltransf_11"/>
</dbReference>
<evidence type="ECO:0000256" key="1">
    <source>
        <dbReference type="SAM" id="SignalP"/>
    </source>
</evidence>
<dbReference type="Gene3D" id="3.40.50.150">
    <property type="entry name" value="Vaccinia Virus protein VP39"/>
    <property type="match status" value="1"/>
</dbReference>
<dbReference type="OrthoDB" id="2013972at2759"/>
<dbReference type="Proteomes" id="UP000019335">
    <property type="component" value="Chromosome 5"/>
</dbReference>
<dbReference type="AlphaFoldDB" id="W7U4U0"/>
<evidence type="ECO:0000313" key="4">
    <source>
        <dbReference type="Proteomes" id="UP000019335"/>
    </source>
</evidence>
<keyword evidence="3" id="KW-0489">Methyltransferase</keyword>
<dbReference type="EMBL" id="AZIL01000357">
    <property type="protein sequence ID" value="EWM27921.1"/>
    <property type="molecule type" value="Genomic_DNA"/>
</dbReference>
<reference evidence="3 4" key="1">
    <citation type="journal article" date="2014" name="Mol. Plant">
        <title>Chromosome Scale Genome Assembly and Transcriptome Profiling of Nannochloropsis gaditana in Nitrogen Depletion.</title>
        <authorList>
            <person name="Corteggiani Carpinelli E."/>
            <person name="Telatin A."/>
            <person name="Vitulo N."/>
            <person name="Forcato C."/>
            <person name="D'Angelo M."/>
            <person name="Schiavon R."/>
            <person name="Vezzi A."/>
            <person name="Giacometti G.M."/>
            <person name="Morosinotto T."/>
            <person name="Valle G."/>
        </authorList>
    </citation>
    <scope>NUCLEOTIDE SEQUENCE [LARGE SCALE GENOMIC DNA]</scope>
    <source>
        <strain evidence="3 4">B-31</strain>
    </source>
</reference>
<keyword evidence="3" id="KW-0808">Transferase</keyword>
<name>W7U4U0_9STRA</name>